<dbReference type="OrthoDB" id="283968at2"/>
<accession>A0A396RMS4</accession>
<protein>
    <submittedName>
        <fullName evidence="2">DUF2945 domain-containing protein</fullName>
    </submittedName>
</protein>
<dbReference type="InterPro" id="IPR021331">
    <property type="entry name" value="Hva1_TUDOR"/>
</dbReference>
<sequence length="72" mass="8031">MSNSFRKGQAVSWQWAGSRAHGKVAERFERRVQRTLGGSRIVRNGSKDDPAYLVEQEDGARALKLGSELRGD</sequence>
<keyword evidence="3" id="KW-1185">Reference proteome</keyword>
<organism evidence="2 3">
    <name type="scientific">Sphingomonas gilva</name>
    <dbReference type="NCBI Taxonomy" id="2305907"/>
    <lineage>
        <taxon>Bacteria</taxon>
        <taxon>Pseudomonadati</taxon>
        <taxon>Pseudomonadota</taxon>
        <taxon>Alphaproteobacteria</taxon>
        <taxon>Sphingomonadales</taxon>
        <taxon>Sphingomonadaceae</taxon>
        <taxon>Sphingomonas</taxon>
    </lineage>
</organism>
<evidence type="ECO:0000313" key="2">
    <source>
        <dbReference type="EMBL" id="RHW16986.1"/>
    </source>
</evidence>
<dbReference type="RefSeq" id="WP_118864567.1">
    <property type="nucleotide sequence ID" value="NZ_QWLV01000006.1"/>
</dbReference>
<reference evidence="2 3" key="1">
    <citation type="submission" date="2018-08" db="EMBL/GenBank/DDBJ databases">
        <title>The multiple taxonomic identification of Sphingomonas gilva.</title>
        <authorList>
            <person name="Zhu D."/>
            <person name="Zheng S."/>
        </authorList>
    </citation>
    <scope>NUCLEOTIDE SEQUENCE [LARGE SCALE GENOMIC DNA]</scope>
    <source>
        <strain evidence="2 3">ZDH117</strain>
    </source>
</reference>
<dbReference type="AlphaFoldDB" id="A0A396RMS4"/>
<dbReference type="EMBL" id="QWLV01000006">
    <property type="protein sequence ID" value="RHW16986.1"/>
    <property type="molecule type" value="Genomic_DNA"/>
</dbReference>
<evidence type="ECO:0000313" key="3">
    <source>
        <dbReference type="Proteomes" id="UP000266693"/>
    </source>
</evidence>
<proteinExistence type="predicted"/>
<feature type="domain" description="Hypervirulence associated protein TUDOR" evidence="1">
    <location>
        <begin position="8"/>
        <end position="69"/>
    </location>
</feature>
<dbReference type="Pfam" id="PF11160">
    <property type="entry name" value="Hva1_TUDOR"/>
    <property type="match status" value="1"/>
</dbReference>
<evidence type="ECO:0000259" key="1">
    <source>
        <dbReference type="Pfam" id="PF11160"/>
    </source>
</evidence>
<name>A0A396RMS4_9SPHN</name>
<dbReference type="Proteomes" id="UP000266693">
    <property type="component" value="Unassembled WGS sequence"/>
</dbReference>
<gene>
    <name evidence="2" type="ORF">D1610_12690</name>
</gene>
<comment type="caution">
    <text evidence="2">The sequence shown here is derived from an EMBL/GenBank/DDBJ whole genome shotgun (WGS) entry which is preliminary data.</text>
</comment>